<keyword evidence="5" id="KW-1185">Reference proteome</keyword>
<evidence type="ECO:0000313" key="4">
    <source>
        <dbReference type="Proteomes" id="UP000663856"/>
    </source>
</evidence>
<evidence type="ECO:0000313" key="3">
    <source>
        <dbReference type="EMBL" id="CAF4145241.1"/>
    </source>
</evidence>
<accession>A0A816QYQ0</accession>
<dbReference type="Proteomes" id="UP000663856">
    <property type="component" value="Unassembled WGS sequence"/>
</dbReference>
<organism evidence="2 4">
    <name type="scientific">Rotaria magnacalcarata</name>
    <dbReference type="NCBI Taxonomy" id="392030"/>
    <lineage>
        <taxon>Eukaryota</taxon>
        <taxon>Metazoa</taxon>
        <taxon>Spiralia</taxon>
        <taxon>Gnathifera</taxon>
        <taxon>Rotifera</taxon>
        <taxon>Eurotatoria</taxon>
        <taxon>Bdelloidea</taxon>
        <taxon>Philodinida</taxon>
        <taxon>Philodinidae</taxon>
        <taxon>Rotaria</taxon>
    </lineage>
</organism>
<name>A0A816QYQ0_9BILA</name>
<protein>
    <submittedName>
        <fullName evidence="2">Uncharacterized protein</fullName>
    </submittedName>
</protein>
<feature type="compositionally biased region" description="Polar residues" evidence="1">
    <location>
        <begin position="1"/>
        <end position="34"/>
    </location>
</feature>
<sequence length="112" mass="12594">MSQSSSAPKVINSFSESSKATPDNKANSTKTQQGIKRVAPGRFEGESKRTAFIDHSSEEQVPTLVQKPFDQTKFINATEMIPNVRTNIQPMPEIPDEEFLEMAIEFEKKHPQ</sequence>
<evidence type="ECO:0000313" key="2">
    <source>
        <dbReference type="EMBL" id="CAF2064752.1"/>
    </source>
</evidence>
<gene>
    <name evidence="3" type="ORF">OVN521_LOCUS23294</name>
    <name evidence="2" type="ORF">WKI299_LOCUS12835</name>
</gene>
<dbReference type="AlphaFoldDB" id="A0A816QYQ0"/>
<dbReference type="EMBL" id="CAJNRF010004820">
    <property type="protein sequence ID" value="CAF2064752.1"/>
    <property type="molecule type" value="Genomic_DNA"/>
</dbReference>
<proteinExistence type="predicted"/>
<feature type="region of interest" description="Disordered" evidence="1">
    <location>
        <begin position="1"/>
        <end position="45"/>
    </location>
</feature>
<dbReference type="Proteomes" id="UP000663866">
    <property type="component" value="Unassembled WGS sequence"/>
</dbReference>
<evidence type="ECO:0000256" key="1">
    <source>
        <dbReference type="SAM" id="MobiDB-lite"/>
    </source>
</evidence>
<dbReference type="EMBL" id="CAJOBG010005243">
    <property type="protein sequence ID" value="CAF4145241.1"/>
    <property type="molecule type" value="Genomic_DNA"/>
</dbReference>
<evidence type="ECO:0000313" key="5">
    <source>
        <dbReference type="Proteomes" id="UP000663866"/>
    </source>
</evidence>
<comment type="caution">
    <text evidence="2">The sequence shown here is derived from an EMBL/GenBank/DDBJ whole genome shotgun (WGS) entry which is preliminary data.</text>
</comment>
<reference evidence="2" key="1">
    <citation type="submission" date="2021-02" db="EMBL/GenBank/DDBJ databases">
        <authorList>
            <person name="Nowell W R."/>
        </authorList>
    </citation>
    <scope>NUCLEOTIDE SEQUENCE</scope>
</reference>